<proteinExistence type="predicted"/>
<dbReference type="GO" id="GO:0016020">
    <property type="term" value="C:membrane"/>
    <property type="evidence" value="ECO:0007669"/>
    <property type="project" value="TreeGrafter"/>
</dbReference>
<dbReference type="PRINTS" id="PR00111">
    <property type="entry name" value="ABHYDROLASE"/>
</dbReference>
<dbReference type="AlphaFoldDB" id="A0A940NS98"/>
<organism evidence="3 4">
    <name type="scientific">Gottfriedia endophytica</name>
    <dbReference type="NCBI Taxonomy" id="2820819"/>
    <lineage>
        <taxon>Bacteria</taxon>
        <taxon>Bacillati</taxon>
        <taxon>Bacillota</taxon>
        <taxon>Bacilli</taxon>
        <taxon>Bacillales</taxon>
        <taxon>Bacillaceae</taxon>
        <taxon>Gottfriedia</taxon>
    </lineage>
</organism>
<dbReference type="PANTHER" id="PTHR43798">
    <property type="entry name" value="MONOACYLGLYCEROL LIPASE"/>
    <property type="match status" value="1"/>
</dbReference>
<evidence type="ECO:0000256" key="1">
    <source>
        <dbReference type="ARBA" id="ARBA00022801"/>
    </source>
</evidence>
<feature type="domain" description="AB hydrolase-1" evidence="2">
    <location>
        <begin position="23"/>
        <end position="254"/>
    </location>
</feature>
<evidence type="ECO:0000259" key="2">
    <source>
        <dbReference type="Pfam" id="PF00561"/>
    </source>
</evidence>
<keyword evidence="1 3" id="KW-0378">Hydrolase</keyword>
<dbReference type="Proteomes" id="UP000682134">
    <property type="component" value="Unassembled WGS sequence"/>
</dbReference>
<gene>
    <name evidence="3" type="ORF">J5Y03_15710</name>
</gene>
<dbReference type="InterPro" id="IPR050266">
    <property type="entry name" value="AB_hydrolase_sf"/>
</dbReference>
<evidence type="ECO:0000313" key="3">
    <source>
        <dbReference type="EMBL" id="MBP0726608.1"/>
    </source>
</evidence>
<keyword evidence="4" id="KW-1185">Reference proteome</keyword>
<dbReference type="EMBL" id="JAGIYQ010000012">
    <property type="protein sequence ID" value="MBP0726608.1"/>
    <property type="molecule type" value="Genomic_DNA"/>
</dbReference>
<dbReference type="Pfam" id="PF00561">
    <property type="entry name" value="Abhydrolase_1"/>
    <property type="match status" value="1"/>
</dbReference>
<accession>A0A940NS98</accession>
<dbReference type="RefSeq" id="WP_209406964.1">
    <property type="nucleotide sequence ID" value="NZ_JAGIYQ010000012.1"/>
</dbReference>
<dbReference type="SUPFAM" id="SSF53474">
    <property type="entry name" value="alpha/beta-Hydrolases"/>
    <property type="match status" value="1"/>
</dbReference>
<evidence type="ECO:0000313" key="4">
    <source>
        <dbReference type="Proteomes" id="UP000682134"/>
    </source>
</evidence>
<dbReference type="InterPro" id="IPR000073">
    <property type="entry name" value="AB_hydrolase_1"/>
</dbReference>
<protein>
    <submittedName>
        <fullName evidence="3">Alpha/beta hydrolase</fullName>
    </submittedName>
</protein>
<dbReference type="PANTHER" id="PTHR43798:SF31">
    <property type="entry name" value="AB HYDROLASE SUPERFAMILY PROTEIN YCLE"/>
    <property type="match status" value="1"/>
</dbReference>
<dbReference type="InterPro" id="IPR029058">
    <property type="entry name" value="AB_hydrolase_fold"/>
</dbReference>
<dbReference type="Gene3D" id="3.40.50.1820">
    <property type="entry name" value="alpha/beta hydrolase"/>
    <property type="match status" value="1"/>
</dbReference>
<sequence length="268" mass="30935">MGHYIKVEKGVTLFVEDLGKGDPVVFIHGWPLNNEMFEYQKNQLINKNYRYIGIDLRGFGKSDHPFNGYTYDRMADDIRVVITKLKLKKITLAGFSMGGAIVIRYMARHQGYKVKKLLLISSAAPQFTKQPDFPYGFTKEEVTKLIKNIYQNRPKTLNEFGERFFLDPIDDQFRMWFNDLCLSASSHGTAFSAKALRDENVQNDLSKIKVPTAIFHGLQDDIVPYQRVFQLKDGIKNSDITGFEQSGHGVFFEELEKFNDELFSFLKD</sequence>
<dbReference type="GO" id="GO:0016787">
    <property type="term" value="F:hydrolase activity"/>
    <property type="evidence" value="ECO:0007669"/>
    <property type="project" value="UniProtKB-KW"/>
</dbReference>
<name>A0A940NS98_9BACI</name>
<reference evidence="3" key="1">
    <citation type="submission" date="2021-04" db="EMBL/GenBank/DDBJ databases">
        <title>Genome seq and assembly of Bacillus sp.</title>
        <authorList>
            <person name="Chhetri G."/>
        </authorList>
    </citation>
    <scope>NUCLEOTIDE SEQUENCE</scope>
    <source>
        <strain evidence="3">RG28</strain>
    </source>
</reference>
<comment type="caution">
    <text evidence="3">The sequence shown here is derived from an EMBL/GenBank/DDBJ whole genome shotgun (WGS) entry which is preliminary data.</text>
</comment>